<organism evidence="1 2">
    <name type="scientific">Vibrio caribbeanicus ATCC BAA-2122</name>
    <dbReference type="NCBI Taxonomy" id="796620"/>
    <lineage>
        <taxon>Bacteria</taxon>
        <taxon>Pseudomonadati</taxon>
        <taxon>Pseudomonadota</taxon>
        <taxon>Gammaproteobacteria</taxon>
        <taxon>Vibrionales</taxon>
        <taxon>Vibrionaceae</taxon>
        <taxon>Vibrio</taxon>
    </lineage>
</organism>
<evidence type="ECO:0000313" key="1">
    <source>
        <dbReference type="EMBL" id="EFP98300.1"/>
    </source>
</evidence>
<evidence type="ECO:0000313" key="2">
    <source>
        <dbReference type="Proteomes" id="UP000002943"/>
    </source>
</evidence>
<keyword evidence="2" id="KW-1185">Reference proteome</keyword>
<comment type="caution">
    <text evidence="1">The sequence shown here is derived from an EMBL/GenBank/DDBJ whole genome shotgun (WGS) entry which is preliminary data.</text>
</comment>
<dbReference type="EMBL" id="AEIU01000008">
    <property type="protein sequence ID" value="EFP98300.1"/>
    <property type="molecule type" value="Genomic_DNA"/>
</dbReference>
<dbReference type="eggNOG" id="ENOG5030X38">
    <property type="taxonomic scope" value="Bacteria"/>
</dbReference>
<dbReference type="AlphaFoldDB" id="E3BF47"/>
<proteinExistence type="predicted"/>
<protein>
    <submittedName>
        <fullName evidence="1">Uncharacterized protein</fullName>
    </submittedName>
</protein>
<gene>
    <name evidence="1" type="ORF">VIBC2010_02216</name>
</gene>
<dbReference type="Proteomes" id="UP000002943">
    <property type="component" value="Unassembled WGS sequence"/>
</dbReference>
<dbReference type="STRING" id="796620.VIBC2010_02216"/>
<reference evidence="1 2" key="1">
    <citation type="journal article" date="2012" name="Int. J. Syst. Evol. Microbiol.">
        <title>Vibrio caribbeanicus sp. nov., isolated from the marine sponge Scleritoderma cyanea.</title>
        <authorList>
            <person name="Hoffmann M."/>
            <person name="Monday S.R."/>
            <person name="Allard M.W."/>
            <person name="Strain E.A."/>
            <person name="Whittaker P."/>
            <person name="Naum M."/>
            <person name="McCarthy P.J."/>
            <person name="Lopez J.V."/>
            <person name="Fischer M."/>
            <person name="Brown E.W."/>
        </authorList>
    </citation>
    <scope>NUCLEOTIDE SEQUENCE [LARGE SCALE GENOMIC DNA]</scope>
    <source>
        <strain evidence="1 2">ATCC BAA-2122</strain>
    </source>
</reference>
<sequence>MEELSQSSLQIEFSVGFERLLIRINLYGYELMFEKEIYKLTRDDLEQYPVWYFPMDDTVEDELTVRPFEGNCQINDHQVIVRTVFFASDGSEYMGYVYWNSPNSIEDLKPVVFVNDEDCVTFWSGMIEANWDDYGEEQKKLQSKFPLNYSSYTVQGLDSLSGKLEGLYYLEGENLVFKT</sequence>
<accession>E3BF47</accession>
<name>E3BF47_9VIBR</name>
<dbReference type="RefSeq" id="WP_009599506.1">
    <property type="nucleotide sequence ID" value="NZ_AEIU01000008.1"/>
</dbReference>